<keyword evidence="4" id="KW-0808">Transferase</keyword>
<comment type="similarity">
    <text evidence="1">Belongs to the bacterial sugar transferase family.</text>
</comment>
<dbReference type="GO" id="GO:0016780">
    <property type="term" value="F:phosphotransferase activity, for other substituted phosphate groups"/>
    <property type="evidence" value="ECO:0007669"/>
    <property type="project" value="TreeGrafter"/>
</dbReference>
<gene>
    <name evidence="4" type="ORF">DXN05_04210</name>
</gene>
<protein>
    <submittedName>
        <fullName evidence="4">Sugar transferase</fullName>
    </submittedName>
</protein>
<comment type="caution">
    <text evidence="4">The sequence shown here is derived from an EMBL/GenBank/DDBJ whole genome shotgun (WGS) entry which is preliminary data.</text>
</comment>
<proteinExistence type="inferred from homology"/>
<dbReference type="Proteomes" id="UP000261284">
    <property type="component" value="Unassembled WGS sequence"/>
</dbReference>
<feature type="transmembrane region" description="Helical" evidence="2">
    <location>
        <begin position="153"/>
        <end position="176"/>
    </location>
</feature>
<sequence>MLFIGAAAAALQPALQTNGYDGVYACNVYQARNMLIARCIKGNETLPEVIYCDMDMGEQLIAHFAAYLAVTKEFVYIPFILVASSEKHNALHFTARQNVDDIIDVQTDAAILLDKIALLKKYKNLKSRLPYQLTPPQKLIKPWAHVFSRTIDILFAATMLTILSPVLLMIALCIMIESRGPVLYASLRAGKGYKVFKFYKFRTMVPDADKKIEQIKHLNQYDVKKDAAGPMFLKINNDPRVTRLGKLLRNSSLDELPQLINVLLGDMSLVGNRPLPLYEACSLTIDQAAQRFLAPAGITGLWQIKKRGQPNMSVQERIDLDVNYANRHSFLYDMRILINTPKVLMQKADV</sequence>
<keyword evidence="2" id="KW-0472">Membrane</keyword>
<dbReference type="PANTHER" id="PTHR30576:SF0">
    <property type="entry name" value="UNDECAPRENYL-PHOSPHATE N-ACETYLGALACTOSAMINYL 1-PHOSPHATE TRANSFERASE-RELATED"/>
    <property type="match status" value="1"/>
</dbReference>
<keyword evidence="5" id="KW-1185">Reference proteome</keyword>
<evidence type="ECO:0000259" key="3">
    <source>
        <dbReference type="Pfam" id="PF02397"/>
    </source>
</evidence>
<evidence type="ECO:0000313" key="4">
    <source>
        <dbReference type="EMBL" id="RFM30631.1"/>
    </source>
</evidence>
<keyword evidence="2" id="KW-1133">Transmembrane helix</keyword>
<keyword evidence="2" id="KW-0812">Transmembrane</keyword>
<name>A0A3E1NRQ9_9BACT</name>
<organism evidence="4 5">
    <name type="scientific">Deminuibacter soli</name>
    <dbReference type="NCBI Taxonomy" id="2291815"/>
    <lineage>
        <taxon>Bacteria</taxon>
        <taxon>Pseudomonadati</taxon>
        <taxon>Bacteroidota</taxon>
        <taxon>Chitinophagia</taxon>
        <taxon>Chitinophagales</taxon>
        <taxon>Chitinophagaceae</taxon>
        <taxon>Deminuibacter</taxon>
    </lineage>
</organism>
<dbReference type="EMBL" id="QTJU01000001">
    <property type="protein sequence ID" value="RFM30631.1"/>
    <property type="molecule type" value="Genomic_DNA"/>
</dbReference>
<evidence type="ECO:0000256" key="2">
    <source>
        <dbReference type="SAM" id="Phobius"/>
    </source>
</evidence>
<dbReference type="PANTHER" id="PTHR30576">
    <property type="entry name" value="COLANIC BIOSYNTHESIS UDP-GLUCOSE LIPID CARRIER TRANSFERASE"/>
    <property type="match status" value="1"/>
</dbReference>
<dbReference type="InterPro" id="IPR003362">
    <property type="entry name" value="Bact_transf"/>
</dbReference>
<dbReference type="OrthoDB" id="9808602at2"/>
<evidence type="ECO:0000256" key="1">
    <source>
        <dbReference type="ARBA" id="ARBA00006464"/>
    </source>
</evidence>
<feature type="domain" description="Bacterial sugar transferase" evidence="3">
    <location>
        <begin position="149"/>
        <end position="345"/>
    </location>
</feature>
<accession>A0A3E1NRQ9</accession>
<dbReference type="Pfam" id="PF02397">
    <property type="entry name" value="Bac_transf"/>
    <property type="match status" value="1"/>
</dbReference>
<reference evidence="4 5" key="1">
    <citation type="submission" date="2018-08" db="EMBL/GenBank/DDBJ databases">
        <title>Chitinophagaceae sp. K23C18032701, a novel bacterium isolated from forest soil.</title>
        <authorList>
            <person name="Wang C."/>
        </authorList>
    </citation>
    <scope>NUCLEOTIDE SEQUENCE [LARGE SCALE GENOMIC DNA]</scope>
    <source>
        <strain evidence="4 5">K23C18032701</strain>
    </source>
</reference>
<dbReference type="AlphaFoldDB" id="A0A3E1NRQ9"/>
<evidence type="ECO:0000313" key="5">
    <source>
        <dbReference type="Proteomes" id="UP000261284"/>
    </source>
</evidence>